<dbReference type="UniPathway" id="UPA00034">
    <property type="reaction ID" value="UER00015"/>
</dbReference>
<evidence type="ECO:0000256" key="8">
    <source>
        <dbReference type="RuleBase" id="RU004249"/>
    </source>
</evidence>
<organism evidence="11 12">
    <name type="scientific">Taibaiella lutea</name>
    <dbReference type="NCBI Taxonomy" id="2608001"/>
    <lineage>
        <taxon>Bacteria</taxon>
        <taxon>Pseudomonadati</taxon>
        <taxon>Bacteroidota</taxon>
        <taxon>Chitinophagia</taxon>
        <taxon>Chitinophagales</taxon>
        <taxon>Chitinophagaceae</taxon>
        <taxon>Taibaiella</taxon>
    </lineage>
</organism>
<dbReference type="InterPro" id="IPR001341">
    <property type="entry name" value="Asp_kinase"/>
</dbReference>
<comment type="caution">
    <text evidence="11">The sequence shown here is derived from an EMBL/GenBank/DDBJ whole genome shotgun (WGS) entry which is preliminary data.</text>
</comment>
<evidence type="ECO:0000256" key="9">
    <source>
        <dbReference type="SAM" id="Coils"/>
    </source>
</evidence>
<evidence type="ECO:0000256" key="5">
    <source>
        <dbReference type="ARBA" id="ARBA00022777"/>
    </source>
</evidence>
<dbReference type="InterPro" id="IPR001048">
    <property type="entry name" value="Asp/Glu/Uridylate_kinase"/>
</dbReference>
<accession>A0A5M6CS29</accession>
<proteinExistence type="inferred from homology"/>
<dbReference type="Gene3D" id="3.40.1160.10">
    <property type="entry name" value="Acetylglutamate kinase-like"/>
    <property type="match status" value="1"/>
</dbReference>
<evidence type="ECO:0000256" key="7">
    <source>
        <dbReference type="RuleBase" id="RU003448"/>
    </source>
</evidence>
<dbReference type="CDD" id="cd04243">
    <property type="entry name" value="AAK_AK-HSDH-like"/>
    <property type="match status" value="1"/>
</dbReference>
<keyword evidence="8" id="KW-0028">Amino-acid biosynthesis</keyword>
<evidence type="ECO:0000313" key="12">
    <source>
        <dbReference type="Proteomes" id="UP000323632"/>
    </source>
</evidence>
<evidence type="ECO:0000256" key="4">
    <source>
        <dbReference type="ARBA" id="ARBA00022741"/>
    </source>
</evidence>
<evidence type="ECO:0000313" key="11">
    <source>
        <dbReference type="EMBL" id="KAA5537200.1"/>
    </source>
</evidence>
<reference evidence="11 12" key="1">
    <citation type="submission" date="2019-09" db="EMBL/GenBank/DDBJ databases">
        <title>Genome sequence and assembly of Taibaiella sp.</title>
        <authorList>
            <person name="Chhetri G."/>
        </authorList>
    </citation>
    <scope>NUCLEOTIDE SEQUENCE [LARGE SCALE GENOMIC DNA]</scope>
    <source>
        <strain evidence="11 12">KVB11</strain>
    </source>
</reference>
<dbReference type="Gene3D" id="1.20.120.1320">
    <property type="entry name" value="Aspartokinase, catalytic domain"/>
    <property type="match status" value="1"/>
</dbReference>
<dbReference type="GO" id="GO:0005829">
    <property type="term" value="C:cytosol"/>
    <property type="evidence" value="ECO:0007669"/>
    <property type="project" value="TreeGrafter"/>
</dbReference>
<dbReference type="NCBIfam" id="TIGR00657">
    <property type="entry name" value="asp_kinases"/>
    <property type="match status" value="1"/>
</dbReference>
<dbReference type="InterPro" id="IPR036393">
    <property type="entry name" value="AceGlu_kinase-like_sf"/>
</dbReference>
<evidence type="ECO:0000256" key="2">
    <source>
        <dbReference type="ARBA" id="ARBA00010122"/>
    </source>
</evidence>
<evidence type="ECO:0000256" key="3">
    <source>
        <dbReference type="ARBA" id="ARBA00022679"/>
    </source>
</evidence>
<evidence type="ECO:0000259" key="10">
    <source>
        <dbReference type="Pfam" id="PF00696"/>
    </source>
</evidence>
<keyword evidence="4" id="KW-0547">Nucleotide-binding</keyword>
<keyword evidence="5 7" id="KW-0418">Kinase</keyword>
<dbReference type="GO" id="GO:0009088">
    <property type="term" value="P:threonine biosynthetic process"/>
    <property type="evidence" value="ECO:0007669"/>
    <property type="project" value="UniProtKB-UniPathway"/>
</dbReference>
<dbReference type="GO" id="GO:0004072">
    <property type="term" value="F:aspartate kinase activity"/>
    <property type="evidence" value="ECO:0007669"/>
    <property type="project" value="UniProtKB-EC"/>
</dbReference>
<comment type="pathway">
    <text evidence="8">Amino-acid biosynthesis; L-methionine biosynthesis via de novo pathway; L-homoserine from L-aspartate: step 1/3.</text>
</comment>
<dbReference type="UniPathway" id="UPA00051">
    <property type="reaction ID" value="UER00462"/>
</dbReference>
<keyword evidence="9" id="KW-0175">Coiled coil</keyword>
<dbReference type="SUPFAM" id="SSF53633">
    <property type="entry name" value="Carbamate kinase-like"/>
    <property type="match status" value="1"/>
</dbReference>
<dbReference type="InterPro" id="IPR042199">
    <property type="entry name" value="AsparK_Bifunc_asparK/hSer_DH"/>
</dbReference>
<dbReference type="AlphaFoldDB" id="A0A5M6CS29"/>
<dbReference type="PANTHER" id="PTHR21499">
    <property type="entry name" value="ASPARTATE KINASE"/>
    <property type="match status" value="1"/>
</dbReference>
<keyword evidence="3 7" id="KW-0808">Transferase</keyword>
<dbReference type="PANTHER" id="PTHR21499:SF59">
    <property type="entry name" value="ASPARTOKINASE"/>
    <property type="match status" value="1"/>
</dbReference>
<dbReference type="Proteomes" id="UP000323632">
    <property type="component" value="Unassembled WGS sequence"/>
</dbReference>
<evidence type="ECO:0000256" key="6">
    <source>
        <dbReference type="ARBA" id="ARBA00022840"/>
    </source>
</evidence>
<evidence type="ECO:0000256" key="1">
    <source>
        <dbReference type="ARBA" id="ARBA00004766"/>
    </source>
</evidence>
<dbReference type="GO" id="GO:0009089">
    <property type="term" value="P:lysine biosynthetic process via diaminopimelate"/>
    <property type="evidence" value="ECO:0007669"/>
    <property type="project" value="UniProtKB-UniPathway"/>
</dbReference>
<feature type="coiled-coil region" evidence="9">
    <location>
        <begin position="50"/>
        <end position="77"/>
    </location>
</feature>
<dbReference type="GO" id="GO:0005524">
    <property type="term" value="F:ATP binding"/>
    <property type="evidence" value="ECO:0007669"/>
    <property type="project" value="UniProtKB-KW"/>
</dbReference>
<protein>
    <recommendedName>
        <fullName evidence="7">Aspartokinase</fullName>
        <ecNumber evidence="7">2.7.2.4</ecNumber>
    </recommendedName>
</protein>
<dbReference type="GO" id="GO:0009090">
    <property type="term" value="P:homoserine biosynthetic process"/>
    <property type="evidence" value="ECO:0007669"/>
    <property type="project" value="TreeGrafter"/>
</dbReference>
<dbReference type="Pfam" id="PF00696">
    <property type="entry name" value="AA_kinase"/>
    <property type="match status" value="1"/>
</dbReference>
<comment type="pathway">
    <text evidence="1 8">Amino-acid biosynthesis; L-lysine biosynthesis via DAP pathway; (S)-tetrahydrodipicolinate from L-aspartate: step 1/4.</text>
</comment>
<keyword evidence="6" id="KW-0067">ATP-binding</keyword>
<feature type="domain" description="Aspartate/glutamate/uridylate kinase" evidence="10">
    <location>
        <begin position="2"/>
        <end position="281"/>
    </location>
</feature>
<gene>
    <name evidence="11" type="ORF">F0919_05870</name>
</gene>
<comment type="pathway">
    <text evidence="8">Amino-acid biosynthesis; L-threonine biosynthesis; L-threonine from L-aspartate: step 1/5.</text>
</comment>
<dbReference type="RefSeq" id="WP_150031776.1">
    <property type="nucleotide sequence ID" value="NZ_VWSH01000001.1"/>
</dbReference>
<keyword evidence="12" id="KW-1185">Reference proteome</keyword>
<dbReference type="UniPathway" id="UPA00050">
    <property type="reaction ID" value="UER00461"/>
</dbReference>
<sequence length="421" mass="47621">MQVYKFGGASIATPERMRALLPIIDYGKTPLIIVVSAYGKTTNALEAIVNAANEGNREEALKKIELLEQAHNEYASEILTEQGFQDIQIKLNEYYTEMHWAIDDAGRQSKDYVYDQIVCIGEILSTSIFSAFLNEQGFKNQWMDARDLIRTDDNYRDPEVDFEFSKKQVQEKLVPVLEKNGIVVTQGFIGSTADNNSVTLGREGSDYSAALLAAMTGASNVSIWKDVEGLLNADPKLFPNTVKIEEITYDEVIEMAYYGAQVIHPKTIKPLQNANIPLHVKCFLDTKLKGTVIQSKTDTFVYPPLIVLKKEQVLLQVTSRDFSFITEENLRNLYDIFNGQHVKINLIQNAAISLVVCVDNRPEKIQSLADELEKGYKVLRNEDVQLLTIRHYTPSIMEEMTKGRVILLEQKTRNTVQVVIK</sequence>
<name>A0A5M6CS29_9BACT</name>
<comment type="catalytic activity">
    <reaction evidence="7">
        <text>L-aspartate + ATP = 4-phospho-L-aspartate + ADP</text>
        <dbReference type="Rhea" id="RHEA:23776"/>
        <dbReference type="ChEBI" id="CHEBI:29991"/>
        <dbReference type="ChEBI" id="CHEBI:30616"/>
        <dbReference type="ChEBI" id="CHEBI:57535"/>
        <dbReference type="ChEBI" id="CHEBI:456216"/>
        <dbReference type="EC" id="2.7.2.4"/>
    </reaction>
</comment>
<dbReference type="EMBL" id="VWSH01000001">
    <property type="protein sequence ID" value="KAA5537200.1"/>
    <property type="molecule type" value="Genomic_DNA"/>
</dbReference>
<dbReference type="EC" id="2.7.2.4" evidence="7"/>
<comment type="similarity">
    <text evidence="2 7">Belongs to the aspartokinase family.</text>
</comment>